<protein>
    <submittedName>
        <fullName evidence="2">Uncharacterized protein</fullName>
    </submittedName>
</protein>
<evidence type="ECO:0000313" key="3">
    <source>
        <dbReference type="Proteomes" id="UP001158961"/>
    </source>
</evidence>
<dbReference type="EMBL" id="OW970315">
    <property type="protein sequence ID" value="CAH6336040.1"/>
    <property type="molecule type" value="Genomic_DNA"/>
</dbReference>
<dbReference type="AlphaFoldDB" id="A0AAN2FF40"/>
<feature type="region of interest" description="Disordered" evidence="1">
    <location>
        <begin position="88"/>
        <end position="114"/>
    </location>
</feature>
<proteinExistence type="predicted"/>
<dbReference type="Proteomes" id="UP001158961">
    <property type="component" value="Chromosome"/>
</dbReference>
<name>A0AAN2FF40_ENTAG</name>
<evidence type="ECO:0000256" key="1">
    <source>
        <dbReference type="SAM" id="MobiDB-lite"/>
    </source>
</evidence>
<sequence length="114" mass="12594">MYRTEDEKRADTKLGEAVLFLLREGAPVNEATLLLRLQQILMTEKDAAGRKATFSAIREAEAALSLRKQENAAGRVTDRADAFRAARQSVQSAHSAHHGPCPSPTPYLPARRRP</sequence>
<organism evidence="2 3">
    <name type="scientific">Enterobacter agglomerans</name>
    <name type="common">Erwinia herbicola</name>
    <name type="synonym">Pantoea agglomerans</name>
    <dbReference type="NCBI Taxonomy" id="549"/>
    <lineage>
        <taxon>Bacteria</taxon>
        <taxon>Pseudomonadati</taxon>
        <taxon>Pseudomonadota</taxon>
        <taxon>Gammaproteobacteria</taxon>
        <taxon>Enterobacterales</taxon>
        <taxon>Erwiniaceae</taxon>
        <taxon>Pantoea</taxon>
        <taxon>Pantoea agglomerans group</taxon>
    </lineage>
</organism>
<gene>
    <name evidence="2" type="ORF">DAPPPG734_18745</name>
</gene>
<evidence type="ECO:0000313" key="2">
    <source>
        <dbReference type="EMBL" id="CAH6336040.1"/>
    </source>
</evidence>
<accession>A0AAN2FF40</accession>
<reference evidence="2" key="1">
    <citation type="submission" date="2022-05" db="EMBL/GenBank/DDBJ databases">
        <authorList>
            <person name="Pothier F. J."/>
        </authorList>
    </citation>
    <scope>NUCLEOTIDE SEQUENCE</scope>
    <source>
        <strain evidence="2">DAPP-PG734</strain>
    </source>
</reference>